<evidence type="ECO:0000313" key="2">
    <source>
        <dbReference type="Proteomes" id="UP001235939"/>
    </source>
</evidence>
<gene>
    <name evidence="1" type="ORF">LAZ67_15000546</name>
</gene>
<organism evidence="1 2">
    <name type="scientific">Cordylochernes scorpioides</name>
    <dbReference type="NCBI Taxonomy" id="51811"/>
    <lineage>
        <taxon>Eukaryota</taxon>
        <taxon>Metazoa</taxon>
        <taxon>Ecdysozoa</taxon>
        <taxon>Arthropoda</taxon>
        <taxon>Chelicerata</taxon>
        <taxon>Arachnida</taxon>
        <taxon>Pseudoscorpiones</taxon>
        <taxon>Cheliferoidea</taxon>
        <taxon>Chernetidae</taxon>
        <taxon>Cordylochernes</taxon>
    </lineage>
</organism>
<evidence type="ECO:0000313" key="1">
    <source>
        <dbReference type="EMBL" id="UYV77336.1"/>
    </source>
</evidence>
<reference evidence="1 2" key="1">
    <citation type="submission" date="2022-01" db="EMBL/GenBank/DDBJ databases">
        <title>A chromosomal length assembly of Cordylochernes scorpioides.</title>
        <authorList>
            <person name="Zeh D."/>
            <person name="Zeh J."/>
        </authorList>
    </citation>
    <scope>NUCLEOTIDE SEQUENCE [LARGE SCALE GENOMIC DNA]</scope>
    <source>
        <strain evidence="1">IN4F17</strain>
        <tissue evidence="1">Whole Body</tissue>
    </source>
</reference>
<keyword evidence="2" id="KW-1185">Reference proteome</keyword>
<dbReference type="PANTHER" id="PTHR46114:SF2">
    <property type="entry name" value="CULLIN N-TERMINAL DOMAIN-CONTAINING PROTEIN"/>
    <property type="match status" value="1"/>
</dbReference>
<dbReference type="PANTHER" id="PTHR46114">
    <property type="entry name" value="APPLE DOMAIN-CONTAINING PROTEIN"/>
    <property type="match status" value="1"/>
</dbReference>
<name>A0ABY6L851_9ARAC</name>
<proteinExistence type="predicted"/>
<protein>
    <submittedName>
        <fullName evidence="1">Uncharacterized protein</fullName>
    </submittedName>
</protein>
<accession>A0ABY6L851</accession>
<dbReference type="EMBL" id="CP092877">
    <property type="protein sequence ID" value="UYV77336.1"/>
    <property type="molecule type" value="Genomic_DNA"/>
</dbReference>
<sequence length="139" mass="16278">MSLKIHFLHSHLDFFPDNLGTVSDEHGERFHQYISSMEKRYQGKWSPGMLADYCWTLKKDVPQAKYRRKSTAVVVEAEWKAWEYPYTKNEDTVALGKFREQIKVALRAKDGEIEEFLLVHMVDEVDLGDNRRGLALMVN</sequence>
<dbReference type="Proteomes" id="UP001235939">
    <property type="component" value="Chromosome 15"/>
</dbReference>